<dbReference type="GO" id="GO:0002949">
    <property type="term" value="P:tRNA threonylcarbamoyladenosine modification"/>
    <property type="evidence" value="ECO:0007669"/>
    <property type="project" value="InterPro"/>
</dbReference>
<dbReference type="PANTHER" id="PTHR33540:SF2">
    <property type="entry name" value="TRNA THREONYLCARBAMOYLADENOSINE BIOSYNTHESIS PROTEIN TSAE"/>
    <property type="match status" value="1"/>
</dbReference>
<dbReference type="AlphaFoldDB" id="A0A3B0WHR9"/>
<reference evidence="11" key="1">
    <citation type="submission" date="2018-06" db="EMBL/GenBank/DDBJ databases">
        <authorList>
            <person name="Zhirakovskaya E."/>
        </authorList>
    </citation>
    <scope>NUCLEOTIDE SEQUENCE</scope>
</reference>
<evidence type="ECO:0000256" key="5">
    <source>
        <dbReference type="ARBA" id="ARBA00022694"/>
    </source>
</evidence>
<evidence type="ECO:0000256" key="9">
    <source>
        <dbReference type="ARBA" id="ARBA00022842"/>
    </source>
</evidence>
<dbReference type="GO" id="GO:0005737">
    <property type="term" value="C:cytoplasm"/>
    <property type="evidence" value="ECO:0007669"/>
    <property type="project" value="UniProtKB-SubCell"/>
</dbReference>
<evidence type="ECO:0000256" key="3">
    <source>
        <dbReference type="ARBA" id="ARBA00019010"/>
    </source>
</evidence>
<keyword evidence="5" id="KW-0819">tRNA processing</keyword>
<comment type="similarity">
    <text evidence="2">Belongs to the TsaE family.</text>
</comment>
<evidence type="ECO:0000256" key="7">
    <source>
        <dbReference type="ARBA" id="ARBA00022741"/>
    </source>
</evidence>
<dbReference type="PANTHER" id="PTHR33540">
    <property type="entry name" value="TRNA THREONYLCARBAMOYLADENOSINE BIOSYNTHESIS PROTEIN TSAE"/>
    <property type="match status" value="1"/>
</dbReference>
<gene>
    <name evidence="11" type="ORF">MNBD_GAMMA07-612</name>
</gene>
<protein>
    <recommendedName>
        <fullName evidence="3">tRNA threonylcarbamoyladenosine biosynthesis protein TsaE</fullName>
    </recommendedName>
    <alternativeName>
        <fullName evidence="10">t(6)A37 threonylcarbamoyladenosine biosynthesis protein TsaE</fullName>
    </alternativeName>
</protein>
<keyword evidence="4" id="KW-0963">Cytoplasm</keyword>
<evidence type="ECO:0000256" key="6">
    <source>
        <dbReference type="ARBA" id="ARBA00022723"/>
    </source>
</evidence>
<dbReference type="InterPro" id="IPR003442">
    <property type="entry name" value="T6A_TsaE"/>
</dbReference>
<dbReference type="SUPFAM" id="SSF52540">
    <property type="entry name" value="P-loop containing nucleoside triphosphate hydrolases"/>
    <property type="match status" value="1"/>
</dbReference>
<dbReference type="InterPro" id="IPR027417">
    <property type="entry name" value="P-loop_NTPase"/>
</dbReference>
<accession>A0A3B0WHR9</accession>
<dbReference type="Pfam" id="PF02367">
    <property type="entry name" value="TsaE"/>
    <property type="match status" value="1"/>
</dbReference>
<evidence type="ECO:0000256" key="1">
    <source>
        <dbReference type="ARBA" id="ARBA00004496"/>
    </source>
</evidence>
<dbReference type="GO" id="GO:0005524">
    <property type="term" value="F:ATP binding"/>
    <property type="evidence" value="ECO:0007669"/>
    <property type="project" value="UniProtKB-KW"/>
</dbReference>
<organism evidence="11">
    <name type="scientific">hydrothermal vent metagenome</name>
    <dbReference type="NCBI Taxonomy" id="652676"/>
    <lineage>
        <taxon>unclassified sequences</taxon>
        <taxon>metagenomes</taxon>
        <taxon>ecological metagenomes</taxon>
    </lineage>
</organism>
<keyword evidence="9" id="KW-0460">Magnesium</keyword>
<evidence type="ECO:0000256" key="4">
    <source>
        <dbReference type="ARBA" id="ARBA00022490"/>
    </source>
</evidence>
<dbReference type="NCBIfam" id="TIGR00150">
    <property type="entry name" value="T6A_YjeE"/>
    <property type="match status" value="1"/>
</dbReference>
<name>A0A3B0WHR9_9ZZZZ</name>
<comment type="subcellular location">
    <subcellularLocation>
        <location evidence="1">Cytoplasm</location>
    </subcellularLocation>
</comment>
<keyword evidence="7" id="KW-0547">Nucleotide-binding</keyword>
<keyword evidence="6" id="KW-0479">Metal-binding</keyword>
<evidence type="ECO:0000256" key="2">
    <source>
        <dbReference type="ARBA" id="ARBA00007599"/>
    </source>
</evidence>
<sequence>MSNSTFPSRHCFLANEAEQLNFAAIIATHIPPGTVIFLEGDLGTGKTTFVKGFLLASGYKGNVKSPTYTLVEPYEIRDRQFYHFDLYRLGSPDELEYAGGRDYFDSNAICLIEWPEKAKGFLPKADLVFQLEYHNEAGAQGRNCTISSQTELCSSMIQNIFKLLD</sequence>
<keyword evidence="8" id="KW-0067">ATP-binding</keyword>
<evidence type="ECO:0000313" key="11">
    <source>
        <dbReference type="EMBL" id="VAW54871.1"/>
    </source>
</evidence>
<evidence type="ECO:0000256" key="10">
    <source>
        <dbReference type="ARBA" id="ARBA00032441"/>
    </source>
</evidence>
<proteinExistence type="inferred from homology"/>
<dbReference type="Gene3D" id="3.40.50.300">
    <property type="entry name" value="P-loop containing nucleotide triphosphate hydrolases"/>
    <property type="match status" value="1"/>
</dbReference>
<evidence type="ECO:0000256" key="8">
    <source>
        <dbReference type="ARBA" id="ARBA00022840"/>
    </source>
</evidence>
<dbReference type="EMBL" id="UOFF01000069">
    <property type="protein sequence ID" value="VAW54871.1"/>
    <property type="molecule type" value="Genomic_DNA"/>
</dbReference>
<dbReference type="GO" id="GO:0046872">
    <property type="term" value="F:metal ion binding"/>
    <property type="evidence" value="ECO:0007669"/>
    <property type="project" value="UniProtKB-KW"/>
</dbReference>